<dbReference type="EMBL" id="MWMH01000002">
    <property type="protein sequence ID" value="OOP74156.1"/>
    <property type="molecule type" value="Genomic_DNA"/>
</dbReference>
<feature type="coiled-coil region" evidence="1">
    <location>
        <begin position="36"/>
        <end position="68"/>
    </location>
</feature>
<name>A0A1S9N9D1_CLOBE</name>
<sequence>MKIKDIISDKKKIVPLSIGILCLLSVGAYGATSAYKNYQETQIQQAKEQHKNEQIEQAKEKIKKIVDDKMSGMKCEAKYDLKNSSDNTLTITVTFDDSKNTTINCDFKRTDDSVDFNDESSFEKVLNKFIDEEKKAEIRHTVIYDYQDMLYGMRGKMSNRWDKVKFSKNDDDYIVQETSDRFFGGNKAYLVTIDSEWIAKNGDSEWKHICLHMEYDKDNKLIDAKYGDYDKIDLDKDIKNGVKAENIDINSNNDSLTIESYPNEKPPITLMDKEAEGKQETEVFKNLAKDTKWQKQNGIIGTIDRYAIIDINQDGVYEMIAHNGTSMANLSTAIITYTNGNIKVENISSDHGGFTGYSKTAKVFFISGGQGGENYTKVYTLVNNKCNQVFFGEDNEGKVGDKNAEYKVDGQQVSKAEYHQKLDKFGEMINNQN</sequence>
<evidence type="ECO:0000313" key="3">
    <source>
        <dbReference type="Proteomes" id="UP000190959"/>
    </source>
</evidence>
<evidence type="ECO:0000313" key="2">
    <source>
        <dbReference type="EMBL" id="OOP74156.1"/>
    </source>
</evidence>
<dbReference type="RefSeq" id="WP_078114997.1">
    <property type="nucleotide sequence ID" value="NZ_MWMH01000002.1"/>
</dbReference>
<dbReference type="AlphaFoldDB" id="A0A1S9N9D1"/>
<dbReference type="Proteomes" id="UP000190959">
    <property type="component" value="Unassembled WGS sequence"/>
</dbReference>
<evidence type="ECO:0000256" key="1">
    <source>
        <dbReference type="SAM" id="Coils"/>
    </source>
</evidence>
<accession>A0A1S9N9D1</accession>
<proteinExistence type="predicted"/>
<gene>
    <name evidence="2" type="ORF">CBEIBR21_06565</name>
</gene>
<organism evidence="2 3">
    <name type="scientific">Clostridium beijerinckii</name>
    <name type="common">Clostridium MP</name>
    <dbReference type="NCBI Taxonomy" id="1520"/>
    <lineage>
        <taxon>Bacteria</taxon>
        <taxon>Bacillati</taxon>
        <taxon>Bacillota</taxon>
        <taxon>Clostridia</taxon>
        <taxon>Eubacteriales</taxon>
        <taxon>Clostridiaceae</taxon>
        <taxon>Clostridium</taxon>
    </lineage>
</organism>
<reference evidence="2 3" key="1">
    <citation type="submission" date="2017-02" db="EMBL/GenBank/DDBJ databases">
        <title>Genome sequence of Clostridium beijerinckii Br21.</title>
        <authorList>
            <person name="Fonseca B.C."/>
            <person name="Guazzaroni M.E."/>
            <person name="Riano-Pachon D.M."/>
            <person name="Reginatto V."/>
        </authorList>
    </citation>
    <scope>NUCLEOTIDE SEQUENCE [LARGE SCALE GENOMIC DNA]</scope>
    <source>
        <strain evidence="2 3">Br21</strain>
    </source>
</reference>
<keyword evidence="1" id="KW-0175">Coiled coil</keyword>
<protein>
    <submittedName>
        <fullName evidence="2">Uncharacterized protein</fullName>
    </submittedName>
</protein>
<comment type="caution">
    <text evidence="2">The sequence shown here is derived from an EMBL/GenBank/DDBJ whole genome shotgun (WGS) entry which is preliminary data.</text>
</comment>